<dbReference type="PANTHER" id="PTHR43341:SF15">
    <property type="entry name" value="GENERAL AMINO ACID PERMEASE AGP2"/>
    <property type="match status" value="1"/>
</dbReference>
<feature type="transmembrane region" description="Helical" evidence="5">
    <location>
        <begin position="196"/>
        <end position="220"/>
    </location>
</feature>
<reference evidence="7" key="2">
    <citation type="submission" date="2014-01" db="EMBL/GenBank/DDBJ databases">
        <title>Evolution of pathogenesis and genome organization in the Tremellales.</title>
        <authorList>
            <person name="Cuomo C."/>
            <person name="Litvintseva A."/>
            <person name="Heitman J."/>
            <person name="Chen Y."/>
            <person name="Sun S."/>
            <person name="Springer D."/>
            <person name="Dromer F."/>
            <person name="Young S."/>
            <person name="Zeng Q."/>
            <person name="Chapman S."/>
            <person name="Gujja S."/>
            <person name="Saif S."/>
            <person name="Birren B."/>
        </authorList>
    </citation>
    <scope>NUCLEOTIDE SEQUENCE</scope>
    <source>
        <strain evidence="7">CBS 10118</strain>
    </source>
</reference>
<dbReference type="Pfam" id="PF00324">
    <property type="entry name" value="AA_permease"/>
    <property type="match status" value="1"/>
</dbReference>
<protein>
    <recommendedName>
        <fullName evidence="6">Amino acid permease/ SLC12A domain-containing protein</fullName>
    </recommendedName>
</protein>
<organism evidence="7">
    <name type="scientific">Kwoniella bestiolae CBS 10118</name>
    <dbReference type="NCBI Taxonomy" id="1296100"/>
    <lineage>
        <taxon>Eukaryota</taxon>
        <taxon>Fungi</taxon>
        <taxon>Dikarya</taxon>
        <taxon>Basidiomycota</taxon>
        <taxon>Agaricomycotina</taxon>
        <taxon>Tremellomycetes</taxon>
        <taxon>Tremellales</taxon>
        <taxon>Cryptococcaceae</taxon>
        <taxon>Kwoniella</taxon>
    </lineage>
</organism>
<comment type="subcellular location">
    <subcellularLocation>
        <location evidence="1">Membrane</location>
        <topology evidence="1">Multi-pass membrane protein</topology>
    </subcellularLocation>
</comment>
<evidence type="ECO:0000256" key="5">
    <source>
        <dbReference type="SAM" id="Phobius"/>
    </source>
</evidence>
<feature type="transmembrane region" description="Helical" evidence="5">
    <location>
        <begin position="487"/>
        <end position="508"/>
    </location>
</feature>
<keyword evidence="3 5" id="KW-1133">Transmembrane helix</keyword>
<feature type="transmembrane region" description="Helical" evidence="5">
    <location>
        <begin position="340"/>
        <end position="365"/>
    </location>
</feature>
<dbReference type="PANTHER" id="PTHR43341">
    <property type="entry name" value="AMINO ACID PERMEASE"/>
    <property type="match status" value="1"/>
</dbReference>
<dbReference type="EMBL" id="KI894020">
    <property type="protein sequence ID" value="OCF26905.1"/>
    <property type="molecule type" value="Genomic_DNA"/>
</dbReference>
<evidence type="ECO:0000256" key="2">
    <source>
        <dbReference type="ARBA" id="ARBA00022692"/>
    </source>
</evidence>
<feature type="transmembrane region" description="Helical" evidence="5">
    <location>
        <begin position="170"/>
        <end position="190"/>
    </location>
</feature>
<evidence type="ECO:0000256" key="4">
    <source>
        <dbReference type="ARBA" id="ARBA00023136"/>
    </source>
</evidence>
<proteinExistence type="predicted"/>
<evidence type="ECO:0000313" key="7">
    <source>
        <dbReference type="EMBL" id="OCF26905.1"/>
    </source>
</evidence>
<keyword evidence="2 5" id="KW-0812">Transmembrane</keyword>
<feature type="transmembrane region" description="Helical" evidence="5">
    <location>
        <begin position="137"/>
        <end position="163"/>
    </location>
</feature>
<dbReference type="PIRSF" id="PIRSF006060">
    <property type="entry name" value="AA_transporter"/>
    <property type="match status" value="1"/>
</dbReference>
<evidence type="ECO:0000256" key="1">
    <source>
        <dbReference type="ARBA" id="ARBA00004141"/>
    </source>
</evidence>
<dbReference type="InterPro" id="IPR050524">
    <property type="entry name" value="APC_YAT"/>
</dbReference>
<dbReference type="GO" id="GO:0015171">
    <property type="term" value="F:amino acid transmembrane transporter activity"/>
    <property type="evidence" value="ECO:0007669"/>
    <property type="project" value="TreeGrafter"/>
</dbReference>
<dbReference type="AlphaFoldDB" id="A0A1B9G7A4"/>
<feature type="transmembrane region" description="Helical" evidence="5">
    <location>
        <begin position="61"/>
        <end position="79"/>
    </location>
</feature>
<dbReference type="VEuPathDB" id="FungiDB:I302_04596"/>
<dbReference type="OrthoDB" id="10062876at2759"/>
<dbReference type="GO" id="GO:0016020">
    <property type="term" value="C:membrane"/>
    <property type="evidence" value="ECO:0007669"/>
    <property type="project" value="UniProtKB-SubCell"/>
</dbReference>
<accession>A0A1B9G7A4</accession>
<feature type="domain" description="Amino acid permease/ SLC12A" evidence="6">
    <location>
        <begin position="61"/>
        <end position="512"/>
    </location>
</feature>
<evidence type="ECO:0000256" key="3">
    <source>
        <dbReference type="ARBA" id="ARBA00022989"/>
    </source>
</evidence>
<gene>
    <name evidence="7" type="ORF">I302_04596</name>
</gene>
<dbReference type="Gene3D" id="1.20.1740.10">
    <property type="entry name" value="Amino acid/polyamine transporter I"/>
    <property type="match status" value="1"/>
</dbReference>
<feature type="transmembrane region" description="Helical" evidence="5">
    <location>
        <begin position="462"/>
        <end position="481"/>
    </location>
</feature>
<dbReference type="STRING" id="1296100.A0A1B9G7A4"/>
<dbReference type="InterPro" id="IPR004841">
    <property type="entry name" value="AA-permease/SLC12A_dom"/>
</dbReference>
<feature type="transmembrane region" description="Helical" evidence="5">
    <location>
        <begin position="411"/>
        <end position="435"/>
    </location>
</feature>
<evidence type="ECO:0000259" key="6">
    <source>
        <dbReference type="Pfam" id="PF00324"/>
    </source>
</evidence>
<reference evidence="7" key="1">
    <citation type="submission" date="2013-07" db="EMBL/GenBank/DDBJ databases">
        <title>The Genome Sequence of Cryptococcus bestiolae CBS10118.</title>
        <authorList>
            <consortium name="The Broad Institute Genome Sequencing Platform"/>
            <person name="Cuomo C."/>
            <person name="Litvintseva A."/>
            <person name="Chen Y."/>
            <person name="Heitman J."/>
            <person name="Sun S."/>
            <person name="Springer D."/>
            <person name="Dromer F."/>
            <person name="Young S.K."/>
            <person name="Zeng Q."/>
            <person name="Gargeya S."/>
            <person name="Fitzgerald M."/>
            <person name="Abouelleil A."/>
            <person name="Alvarado L."/>
            <person name="Berlin A.M."/>
            <person name="Chapman S.B."/>
            <person name="Dewar J."/>
            <person name="Goldberg J."/>
            <person name="Griggs A."/>
            <person name="Gujja S."/>
            <person name="Hansen M."/>
            <person name="Howarth C."/>
            <person name="Imamovic A."/>
            <person name="Larimer J."/>
            <person name="McCowan C."/>
            <person name="Murphy C."/>
            <person name="Pearson M."/>
            <person name="Priest M."/>
            <person name="Roberts A."/>
            <person name="Saif S."/>
            <person name="Shea T."/>
            <person name="Sykes S."/>
            <person name="Wortman J."/>
            <person name="Nusbaum C."/>
            <person name="Birren B."/>
        </authorList>
    </citation>
    <scope>NUCLEOTIDE SEQUENCE [LARGE SCALE GENOMIC DNA]</scope>
    <source>
        <strain evidence="7">CBS 10118</strain>
    </source>
</reference>
<keyword evidence="4 5" id="KW-0472">Membrane</keyword>
<feature type="transmembrane region" description="Helical" evidence="5">
    <location>
        <begin position="385"/>
        <end position="405"/>
    </location>
</feature>
<sequence>MSSSSIHSNNIPDLGTPKDVIDGVQVQTFDTAETPREDIFTNSAHSTDDNLLSIRGLKMRHLQLIAISGAIGSSVFLSIGSPLKGGPLPLLIGVSLWSTVVWAISNCLVEMCTLFPVEGGFVYYATRFLDPSLGFSLGWNYFICQVSLICGEFASMNVLIAYWAPDLTPAVCIAVGLALLLFVQVFNVRLYGETEFWISIGKIFMIFGAFIFTFITMVGGNPKHDKYGFRFWKDPGPFAADSGVDRAQAIWKAIQWGAYGIVGPDYISLVAGEVQNPRRVLPKAFNSTIYRILGFYVGGAFFAGLNAAANDPALLGGTGAAKSPYIINMDRLGIKILPSILVAGLLISLFSSTSSMAFAASRTLYLLGLEGHAPRIVTRTNKYGLPYVCVLVTLALGCLSFMALGSGSATVLSWFINLTAATQMVTWIAIAASYIRFRAGMKAQGLGNEYLPAKGHLQPLSAWWALVWATFALIFSGYYFFAPGTFAVADFLFTYAAVFIFIALSIGWKINMVIRKGQTWFGIKASEMDFKSGIAEIEEMTVVAEEKWRNEKRTKLDKFVDKIF</sequence>
<name>A0A1B9G7A4_9TREE</name>
<feature type="transmembrane region" description="Helical" evidence="5">
    <location>
        <begin position="288"/>
        <end position="309"/>
    </location>
</feature>